<organism evidence="3 4">
    <name type="scientific">Leucocoprinus birnbaumii</name>
    <dbReference type="NCBI Taxonomy" id="56174"/>
    <lineage>
        <taxon>Eukaryota</taxon>
        <taxon>Fungi</taxon>
        <taxon>Dikarya</taxon>
        <taxon>Basidiomycota</taxon>
        <taxon>Agaricomycotina</taxon>
        <taxon>Agaricomycetes</taxon>
        <taxon>Agaricomycetidae</taxon>
        <taxon>Agaricales</taxon>
        <taxon>Agaricineae</taxon>
        <taxon>Agaricaceae</taxon>
        <taxon>Leucocoprinus</taxon>
    </lineage>
</organism>
<gene>
    <name evidence="3" type="ORF">NP233_g9060</name>
</gene>
<protein>
    <recommendedName>
        <fullName evidence="2">CHAT domain-containing protein</fullName>
    </recommendedName>
</protein>
<evidence type="ECO:0000256" key="1">
    <source>
        <dbReference type="SAM" id="MobiDB-lite"/>
    </source>
</evidence>
<evidence type="ECO:0000259" key="2">
    <source>
        <dbReference type="Pfam" id="PF12770"/>
    </source>
</evidence>
<reference evidence="3" key="1">
    <citation type="submission" date="2022-07" db="EMBL/GenBank/DDBJ databases">
        <title>Genome Sequence of Leucocoprinus birnbaumii.</title>
        <authorList>
            <person name="Buettner E."/>
        </authorList>
    </citation>
    <scope>NUCLEOTIDE SEQUENCE</scope>
    <source>
        <strain evidence="3">VT141</strain>
    </source>
</reference>
<evidence type="ECO:0000313" key="3">
    <source>
        <dbReference type="EMBL" id="KAJ3563259.1"/>
    </source>
</evidence>
<dbReference type="Proteomes" id="UP001213000">
    <property type="component" value="Unassembled WGS sequence"/>
</dbReference>
<evidence type="ECO:0000313" key="4">
    <source>
        <dbReference type="Proteomes" id="UP001213000"/>
    </source>
</evidence>
<keyword evidence="4" id="KW-1185">Reference proteome</keyword>
<accession>A0AAD5YT95</accession>
<dbReference type="InterPro" id="IPR024983">
    <property type="entry name" value="CHAT_dom"/>
</dbReference>
<name>A0AAD5YT95_9AGAR</name>
<sequence>MDDKAELAQLAKDTASIKAELFKDSDVDLAELDAVILSLRDDFQRYQHSNESLERGWNYGNIALRLAVALLSCFTTAGRKESSNLQEAKELEDIITRHNRNINNESHNDHYHWQHYRLLIARGDLIVAFQKLEARLALLQVHEVQLLDSSYHINASALRHTKSSIATSPPGAPEPSLPSKAPNVADTDHSLLPLPAQLSSSESPLTFSTTIPGGEKFTMNLCIIALRNDNDETEIRDYAIYCQVLAESYFTRYQIEGDATALEEAAEYSVTAYQLLNDIADVSVNLIVPRAKAILQKYLGVYDAKFSRLPSFNILETLEPLMSHFSESTGPPPYIWSNSPHQTEALMTLHNSSTATSPKLSPRGSSVTIADTNYNLLPSPAQLSPSQSSCISPTVPNSRKVLTMNSCMTALLNANSETEIRDYAIYCTVLAHFHFVRYRRANDGLDLEEAAEYSATAYQLVADIDDLSFTLIAPRTTAILFQYLGAYRAQSPRLPSINALETFGTLTDSFSQTNNPPPYSWRLLLGGIFYRVYRETRNILHADMAITQLEKAFECKPPTSDTAEWMKKAHEDLGTMLLDRYNLSGDSNDLDAAINNLSSGKVPTSDPRLAGLLGLAFWFRSVLHPGQSLLILMTPAGPPKRDPSWGRCSFKHTTDMVTTQISPEASNIWRNQCYTLLIAAAFLLKLADAYAWRSAEGDMELAMQCVKSASEEDRRRPRDTLEVDSEYIPEMPSSRDEWKRRAKGFFRSPILQFCFARGWGALALEQDHPECLQAFKLMASLLLDIAAIGNKVEDKYQRLQAAQNFGGPAAATAVKFATASLAVEWLELGISITTRQIYQLRLDVGDLAIRHPDLFETLQKLSKELRQHSGQSSLTTGGTSAFSGANNHRLRSVYEAHVEEIRRKPGMENFLRPLPFPQLAEAARYGPVILLSCDPITETSYAFIILDPFQTEPITILLPKASSQDISILKTTFSHLLNNLGIRHRSSENCKEKQSERAGQVSTKRRDIREQGFELFLSEIWTRIVKPVFDELEKHSMQSGRVWWCPVGEFTEFPLHAAAPIDCLYISSYTYGLEVLLNARARRVGSTASEQPKSSSLQLSVVGIGDYPGRPHLTLPSVARELQILSNLVEGDSGIVLHEMKNDEAKVDAVLSTLKSSQFVHLACHGTMDVQEPLNSHLVLVNGNLELRNILAEDLKSAEFAFLSACQTATGVSSLSNESVHLAGGFVAAGFKGVVGTLWSIADEDAPGVVKDVYKAMKIEGGLDITLAAEGLDRAVKRMRISGVPAHRWVPFIHVGV</sequence>
<dbReference type="EMBL" id="JANIEX010000778">
    <property type="protein sequence ID" value="KAJ3563259.1"/>
    <property type="molecule type" value="Genomic_DNA"/>
</dbReference>
<comment type="caution">
    <text evidence="3">The sequence shown here is derived from an EMBL/GenBank/DDBJ whole genome shotgun (WGS) entry which is preliminary data.</text>
</comment>
<dbReference type="Pfam" id="PF12770">
    <property type="entry name" value="CHAT"/>
    <property type="match status" value="1"/>
</dbReference>
<feature type="domain" description="CHAT" evidence="2">
    <location>
        <begin position="1017"/>
        <end position="1296"/>
    </location>
</feature>
<proteinExistence type="predicted"/>
<feature type="region of interest" description="Disordered" evidence="1">
    <location>
        <begin position="163"/>
        <end position="185"/>
    </location>
</feature>